<protein>
    <submittedName>
        <fullName evidence="2">Uncharacterized protein</fullName>
    </submittedName>
</protein>
<dbReference type="Pfam" id="PF00069">
    <property type="entry name" value="Pkinase"/>
    <property type="match status" value="1"/>
</dbReference>
<dbReference type="PROSITE" id="PS00108">
    <property type="entry name" value="PROTEIN_KINASE_ST"/>
    <property type="match status" value="1"/>
</dbReference>
<dbReference type="Ensembl" id="ENSMUNT00000034772.1">
    <property type="protein sequence ID" value="ENSMUNP00000029772.1"/>
    <property type="gene ID" value="ENSMUNG00000021552.1"/>
</dbReference>
<dbReference type="PANTHER" id="PTHR24359">
    <property type="entry name" value="SERINE/THREONINE-PROTEIN KINASE SBK1"/>
    <property type="match status" value="1"/>
</dbReference>
<dbReference type="GO" id="GO:0005524">
    <property type="term" value="F:ATP binding"/>
    <property type="evidence" value="ECO:0007669"/>
    <property type="project" value="UniProtKB-UniRule"/>
</dbReference>
<keyword evidence="1" id="KW-0067">ATP-binding</keyword>
<dbReference type="InterPro" id="IPR011009">
    <property type="entry name" value="Kinase-like_dom_sf"/>
</dbReference>
<dbReference type="InterPro" id="IPR000719">
    <property type="entry name" value="Prot_kinase_dom"/>
</dbReference>
<dbReference type="PROSITE" id="PS00107">
    <property type="entry name" value="PROTEIN_KINASE_ATP"/>
    <property type="match status" value="1"/>
</dbReference>
<keyword evidence="1" id="KW-0547">Nucleotide-binding</keyword>
<evidence type="ECO:0000313" key="2">
    <source>
        <dbReference type="Ensembl" id="ENSMUNP00000029772.1"/>
    </source>
</evidence>
<evidence type="ECO:0000313" key="3">
    <source>
        <dbReference type="Proteomes" id="UP000694405"/>
    </source>
</evidence>
<keyword evidence="1" id="KW-0418">Kinase</keyword>
<dbReference type="InterPro" id="IPR008271">
    <property type="entry name" value="Ser/Thr_kinase_AS"/>
</dbReference>
<dbReference type="SUPFAM" id="SSF56112">
    <property type="entry name" value="Protein kinase-like (PK-like)"/>
    <property type="match status" value="1"/>
</dbReference>
<accession>A0A8V5GZ46</accession>
<keyword evidence="1" id="KW-0723">Serine/threonine-protein kinase</keyword>
<dbReference type="Proteomes" id="UP000694405">
    <property type="component" value="Chromosome 27"/>
</dbReference>
<reference evidence="2" key="1">
    <citation type="submission" date="2020-03" db="EMBL/GenBank/DDBJ databases">
        <title>Melopsittacus undulatus (budgerigar) genome, bMelUnd1, maternal haplotype with Z.</title>
        <authorList>
            <person name="Gedman G."/>
            <person name="Mountcastle J."/>
            <person name="Haase B."/>
            <person name="Formenti G."/>
            <person name="Wright T."/>
            <person name="Apodaca J."/>
            <person name="Pelan S."/>
            <person name="Chow W."/>
            <person name="Rhie A."/>
            <person name="Howe K."/>
            <person name="Fedrigo O."/>
            <person name="Jarvis E.D."/>
        </authorList>
    </citation>
    <scope>NUCLEOTIDE SEQUENCE [LARGE SCALE GENOMIC DNA]</scope>
</reference>
<evidence type="ECO:0000256" key="1">
    <source>
        <dbReference type="RuleBase" id="RU000304"/>
    </source>
</evidence>
<sequence length="413" mass="44934">MDPDEDDDDEDNALILERLVAQLDQDLPHLDLDESFTVLQELGSGSYGSVLLTQPRDGGSPLVLKLLRKERTERSAFLWELCIAQGVSGHSSCLRALPVAFETSTHFGFGLELAPNGDLCELLRPGGLPEPQIKLCASQLSSALDFLHGRALVHADVKLDNVLLFDPHCQRIKLGDFGLTRVQGFPMGPMQTPLPYAPPELCSLQGSQTLPLDPSLDVWAFGVLLFCLCTGCFPWAVAMETDAGYQEFSAWQRGQRAAVPAAWGDIGAVGLGMLRRLLSLDPDRRSPAMEVNQYLEGHGMVWNGKGRNGMGWDGMEWDGMGRGGFHYHAMGWDGNGTWNGVEWEGGVSIRKHRMVGMGSRHGMGWGGMGWEGGFLLGGMEWVGMGWGHGMGWNVKRKLPLGCSTVVLSTAGIG</sequence>
<dbReference type="PROSITE" id="PS50011">
    <property type="entry name" value="PROTEIN_KINASE_DOM"/>
    <property type="match status" value="1"/>
</dbReference>
<reference evidence="2" key="3">
    <citation type="submission" date="2025-09" db="UniProtKB">
        <authorList>
            <consortium name="Ensembl"/>
        </authorList>
    </citation>
    <scope>IDENTIFICATION</scope>
</reference>
<dbReference type="InterPro" id="IPR017441">
    <property type="entry name" value="Protein_kinase_ATP_BS"/>
</dbReference>
<dbReference type="AlphaFoldDB" id="A0A8V5GZ46"/>
<dbReference type="Gene3D" id="1.10.510.10">
    <property type="entry name" value="Transferase(Phosphotransferase) domain 1"/>
    <property type="match status" value="1"/>
</dbReference>
<comment type="similarity">
    <text evidence="1">Belongs to the protein kinase superfamily.</text>
</comment>
<keyword evidence="3" id="KW-1185">Reference proteome</keyword>
<proteinExistence type="inferred from homology"/>
<keyword evidence="1" id="KW-0808">Transferase</keyword>
<dbReference type="SMART" id="SM00220">
    <property type="entry name" value="S_TKc"/>
    <property type="match status" value="1"/>
</dbReference>
<organism evidence="2 3">
    <name type="scientific">Melopsittacus undulatus</name>
    <name type="common">Budgerigar</name>
    <name type="synonym">Psittacus undulatus</name>
    <dbReference type="NCBI Taxonomy" id="13146"/>
    <lineage>
        <taxon>Eukaryota</taxon>
        <taxon>Metazoa</taxon>
        <taxon>Chordata</taxon>
        <taxon>Craniata</taxon>
        <taxon>Vertebrata</taxon>
        <taxon>Euteleostomi</taxon>
        <taxon>Archelosauria</taxon>
        <taxon>Archosauria</taxon>
        <taxon>Dinosauria</taxon>
        <taxon>Saurischia</taxon>
        <taxon>Theropoda</taxon>
        <taxon>Coelurosauria</taxon>
        <taxon>Aves</taxon>
        <taxon>Neognathae</taxon>
        <taxon>Neoaves</taxon>
        <taxon>Telluraves</taxon>
        <taxon>Australaves</taxon>
        <taxon>Psittaciformes</taxon>
        <taxon>Psittaculidae</taxon>
        <taxon>Melopsittacus</taxon>
    </lineage>
</organism>
<dbReference type="GO" id="GO:0004674">
    <property type="term" value="F:protein serine/threonine kinase activity"/>
    <property type="evidence" value="ECO:0007669"/>
    <property type="project" value="UniProtKB-KW"/>
</dbReference>
<reference evidence="2" key="2">
    <citation type="submission" date="2025-08" db="UniProtKB">
        <authorList>
            <consortium name="Ensembl"/>
        </authorList>
    </citation>
    <scope>IDENTIFICATION</scope>
</reference>
<name>A0A8V5GZ46_MELUD</name>
<dbReference type="PANTHER" id="PTHR24359:SF39">
    <property type="entry name" value="PROTEIN KINASE DOMAIN-CONTAINING PROTEIN"/>
    <property type="match status" value="1"/>
</dbReference>